<feature type="domain" description="Myb-like" evidence="6">
    <location>
        <begin position="66"/>
        <end position="122"/>
    </location>
</feature>
<dbReference type="InterPro" id="IPR051575">
    <property type="entry name" value="Myb-like_DNA-bd"/>
</dbReference>
<dbReference type="Pfam" id="PF00249">
    <property type="entry name" value="Myb_DNA-binding"/>
    <property type="match status" value="1"/>
</dbReference>
<keyword evidence="9" id="KW-1185">Reference proteome</keyword>
<evidence type="ECO:0000313" key="8">
    <source>
        <dbReference type="EMBL" id="PKY54811.1"/>
    </source>
</evidence>
<protein>
    <recommendedName>
        <fullName evidence="10">Myb-like DNA-binding domain containing protein</fullName>
    </recommendedName>
</protein>
<dbReference type="Gene3D" id="1.10.10.60">
    <property type="entry name" value="Homeodomain-like"/>
    <property type="match status" value="2"/>
</dbReference>
<organism evidence="8 9">
    <name type="scientific">Rhizophagus irregularis</name>
    <dbReference type="NCBI Taxonomy" id="588596"/>
    <lineage>
        <taxon>Eukaryota</taxon>
        <taxon>Fungi</taxon>
        <taxon>Fungi incertae sedis</taxon>
        <taxon>Mucoromycota</taxon>
        <taxon>Glomeromycotina</taxon>
        <taxon>Glomeromycetes</taxon>
        <taxon>Glomerales</taxon>
        <taxon>Glomeraceae</taxon>
        <taxon>Rhizophagus</taxon>
    </lineage>
</organism>
<dbReference type="PROSITE" id="PS50090">
    <property type="entry name" value="MYB_LIKE"/>
    <property type="match status" value="2"/>
</dbReference>
<keyword evidence="2" id="KW-0238">DNA-binding</keyword>
<dbReference type="GO" id="GO:0042796">
    <property type="term" value="P:snRNA transcription by RNA polymerase III"/>
    <property type="evidence" value="ECO:0007669"/>
    <property type="project" value="TreeGrafter"/>
</dbReference>
<evidence type="ECO:0000256" key="3">
    <source>
        <dbReference type="ARBA" id="ARBA00023163"/>
    </source>
</evidence>
<evidence type="ECO:0000313" key="9">
    <source>
        <dbReference type="Proteomes" id="UP000234323"/>
    </source>
</evidence>
<dbReference type="PANTHER" id="PTHR46621:SF1">
    <property type="entry name" value="SNRNA-ACTIVATING PROTEIN COMPLEX SUBUNIT 4"/>
    <property type="match status" value="1"/>
</dbReference>
<name>A0A2I1H7G0_9GLOM</name>
<dbReference type="AlphaFoldDB" id="A0A2I1H7G0"/>
<feature type="domain" description="HTH myb-type" evidence="7">
    <location>
        <begin position="14"/>
        <end position="69"/>
    </location>
</feature>
<accession>A0A2I1H7G0</accession>
<keyword evidence="1" id="KW-0805">Transcription regulation</keyword>
<dbReference type="PROSITE" id="PS51294">
    <property type="entry name" value="HTH_MYB"/>
    <property type="match status" value="1"/>
</dbReference>
<dbReference type="InterPro" id="IPR009057">
    <property type="entry name" value="Homeodomain-like_sf"/>
</dbReference>
<gene>
    <name evidence="8" type="ORF">RhiirA4_448153</name>
</gene>
<dbReference type="InterPro" id="IPR001005">
    <property type="entry name" value="SANT/Myb"/>
</dbReference>
<evidence type="ECO:0000256" key="1">
    <source>
        <dbReference type="ARBA" id="ARBA00023015"/>
    </source>
</evidence>
<dbReference type="PANTHER" id="PTHR46621">
    <property type="entry name" value="SNRNA-ACTIVATING PROTEIN COMPLEX SUBUNIT 4"/>
    <property type="match status" value="1"/>
</dbReference>
<evidence type="ECO:0000256" key="5">
    <source>
        <dbReference type="SAM" id="MobiDB-lite"/>
    </source>
</evidence>
<evidence type="ECO:0000259" key="7">
    <source>
        <dbReference type="PROSITE" id="PS51294"/>
    </source>
</evidence>
<evidence type="ECO:0000259" key="6">
    <source>
        <dbReference type="PROSITE" id="PS50090"/>
    </source>
</evidence>
<dbReference type="SUPFAM" id="SSF46689">
    <property type="entry name" value="Homeodomain-like"/>
    <property type="match status" value="1"/>
</dbReference>
<reference evidence="8 9" key="1">
    <citation type="submission" date="2015-10" db="EMBL/GenBank/DDBJ databases">
        <title>Genome analyses suggest a sexual origin of heterokaryosis in a supposedly ancient asexual fungus.</title>
        <authorList>
            <person name="Ropars J."/>
            <person name="Sedzielewska K."/>
            <person name="Noel J."/>
            <person name="Charron P."/>
            <person name="Farinelli L."/>
            <person name="Marton T."/>
            <person name="Kruger M."/>
            <person name="Pelin A."/>
            <person name="Brachmann A."/>
            <person name="Corradi N."/>
        </authorList>
    </citation>
    <scope>NUCLEOTIDE SEQUENCE [LARGE SCALE GENOMIC DNA]</scope>
    <source>
        <strain evidence="8 9">A4</strain>
    </source>
</reference>
<dbReference type="EMBL" id="LLXI01001693">
    <property type="protein sequence ID" value="PKY54811.1"/>
    <property type="molecule type" value="Genomic_DNA"/>
</dbReference>
<dbReference type="InterPro" id="IPR017930">
    <property type="entry name" value="Myb_dom"/>
</dbReference>
<dbReference type="GO" id="GO:0001006">
    <property type="term" value="F:RNA polymerase III type 3 promoter sequence-specific DNA binding"/>
    <property type="evidence" value="ECO:0007669"/>
    <property type="project" value="TreeGrafter"/>
</dbReference>
<feature type="region of interest" description="Disordered" evidence="5">
    <location>
        <begin position="1"/>
        <end position="21"/>
    </location>
</feature>
<dbReference type="SMART" id="SM00717">
    <property type="entry name" value="SANT"/>
    <property type="match status" value="2"/>
</dbReference>
<evidence type="ECO:0000256" key="4">
    <source>
        <dbReference type="ARBA" id="ARBA00023242"/>
    </source>
</evidence>
<comment type="caution">
    <text evidence="8">The sequence shown here is derived from an EMBL/GenBank/DDBJ whole genome shotgun (WGS) entry which is preliminary data.</text>
</comment>
<dbReference type="VEuPathDB" id="FungiDB:FUN_010450"/>
<dbReference type="GO" id="GO:0042795">
    <property type="term" value="P:snRNA transcription by RNA polymerase II"/>
    <property type="evidence" value="ECO:0007669"/>
    <property type="project" value="TreeGrafter"/>
</dbReference>
<dbReference type="Proteomes" id="UP000234323">
    <property type="component" value="Unassembled WGS sequence"/>
</dbReference>
<feature type="domain" description="Myb-like" evidence="6">
    <location>
        <begin position="14"/>
        <end position="65"/>
    </location>
</feature>
<dbReference type="VEuPathDB" id="FungiDB:RhiirA1_537863"/>
<dbReference type="GO" id="GO:0019185">
    <property type="term" value="C:snRNA-activating protein complex"/>
    <property type="evidence" value="ECO:0007669"/>
    <property type="project" value="TreeGrafter"/>
</dbReference>
<sequence>MTASKSHKLNKSNKRHRQHKHWKIEEDEQLMILAIKYNKKKWKLVAAEMGTRDAKQCRERYFGHLEKGIDKHPLSIEEDALILKMRNSENPAGWAAISSKINETFNLKRTANQIKNNYNQRLSKLENEKSPFKTHEFFNGIERPSEKLEFTKCSDEQVKPHDFKCSEKQLKTFEDVLYKIGKLSNSGFNNNINITSQVEMKILENPKNNNYNNQQTPIPIENNKMSISYLVNSLST</sequence>
<dbReference type="GO" id="GO:0000978">
    <property type="term" value="F:RNA polymerase II cis-regulatory region sequence-specific DNA binding"/>
    <property type="evidence" value="ECO:0007669"/>
    <property type="project" value="TreeGrafter"/>
</dbReference>
<dbReference type="VEuPathDB" id="FungiDB:RhiirFUN_015780"/>
<evidence type="ECO:0000256" key="2">
    <source>
        <dbReference type="ARBA" id="ARBA00023125"/>
    </source>
</evidence>
<proteinExistence type="predicted"/>
<keyword evidence="4" id="KW-0539">Nucleus</keyword>
<keyword evidence="3" id="KW-0804">Transcription</keyword>
<evidence type="ECO:0008006" key="10">
    <source>
        <dbReference type="Google" id="ProtNLM"/>
    </source>
</evidence>
<dbReference type="CDD" id="cd00167">
    <property type="entry name" value="SANT"/>
    <property type="match status" value="1"/>
</dbReference>